<dbReference type="AlphaFoldDB" id="A0A3M8H4F6"/>
<protein>
    <submittedName>
        <fullName evidence="1">Uncharacterized protein</fullName>
    </submittedName>
</protein>
<accession>A0A3M8H4F6</accession>
<sequence length="137" mass="15860">MKSRLSFFLVMVVFMLAFWIKTDISKAYASETSNSIIIKSEDRTEELLTNRFENLITPNAELLKHWVVRVKFFAPYTSPNGAPKLAWHEEIINSTPMAGYLSLVGKTPGGPNYYQYEGYLYNKKYPIPQLRIVEEDK</sequence>
<dbReference type="RefSeq" id="WP_122973365.1">
    <property type="nucleotide sequence ID" value="NZ_RHLQ01000055.1"/>
</dbReference>
<comment type="caution">
    <text evidence="1">The sequence shown here is derived from an EMBL/GenBank/DDBJ whole genome shotgun (WGS) entry which is preliminary data.</text>
</comment>
<dbReference type="EMBL" id="RHLQ01000055">
    <property type="protein sequence ID" value="RNC97283.1"/>
    <property type="molecule type" value="Genomic_DNA"/>
</dbReference>
<keyword evidence="2" id="KW-1185">Reference proteome</keyword>
<proteinExistence type="predicted"/>
<evidence type="ECO:0000313" key="1">
    <source>
        <dbReference type="EMBL" id="RNC97283.1"/>
    </source>
</evidence>
<dbReference type="Proteomes" id="UP000279909">
    <property type="component" value="Unassembled WGS sequence"/>
</dbReference>
<reference evidence="1 2" key="1">
    <citation type="journal article" date="2014" name="Int. J. Syst. Evol. Microbiol.">
        <title>Lysinibacillus halotolerans sp. nov., isolated from saline-alkaline soil.</title>
        <authorList>
            <person name="Kong D."/>
            <person name="Wang Y."/>
            <person name="Zhao B."/>
            <person name="Li Y."/>
            <person name="Song J."/>
            <person name="Zhai Y."/>
            <person name="Zhang C."/>
            <person name="Wang H."/>
            <person name="Chen X."/>
            <person name="Zhao B."/>
            <person name="Ruan Z."/>
        </authorList>
    </citation>
    <scope>NUCLEOTIDE SEQUENCE [LARGE SCALE GENOMIC DNA]</scope>
    <source>
        <strain evidence="1 2">MCCC 1A12703</strain>
    </source>
</reference>
<evidence type="ECO:0000313" key="2">
    <source>
        <dbReference type="Proteomes" id="UP000279909"/>
    </source>
</evidence>
<gene>
    <name evidence="1" type="ORF">EC501_16075</name>
</gene>
<dbReference type="OrthoDB" id="9875780at2"/>
<name>A0A3M8H4F6_9BACI</name>
<organism evidence="1 2">
    <name type="scientific">Lysinibacillus halotolerans</name>
    <dbReference type="NCBI Taxonomy" id="1368476"/>
    <lineage>
        <taxon>Bacteria</taxon>
        <taxon>Bacillati</taxon>
        <taxon>Bacillota</taxon>
        <taxon>Bacilli</taxon>
        <taxon>Bacillales</taxon>
        <taxon>Bacillaceae</taxon>
        <taxon>Lysinibacillus</taxon>
    </lineage>
</organism>